<reference evidence="7" key="2">
    <citation type="journal article" date="2022" name="Microb. Genom.">
        <title>A chromosome-scale genome assembly of the tomato pathogen Cladosporium fulvum reveals a compartmentalized genome architecture and the presence of a dispensable chromosome.</title>
        <authorList>
            <person name="Zaccaron A.Z."/>
            <person name="Chen L.H."/>
            <person name="Samaras A."/>
            <person name="Stergiopoulos I."/>
        </authorList>
    </citation>
    <scope>NUCLEOTIDE SEQUENCE</scope>
    <source>
        <strain evidence="7">Race5_Kim</strain>
    </source>
</reference>
<feature type="region of interest" description="Disordered" evidence="5">
    <location>
        <begin position="38"/>
        <end position="66"/>
    </location>
</feature>
<dbReference type="RefSeq" id="XP_047755574.1">
    <property type="nucleotide sequence ID" value="XM_047901380.1"/>
</dbReference>
<dbReference type="KEGG" id="ffu:CLAFUR5_02232"/>
<dbReference type="GO" id="GO:0000492">
    <property type="term" value="P:box C/D snoRNP assembly"/>
    <property type="evidence" value="ECO:0007669"/>
    <property type="project" value="TreeGrafter"/>
</dbReference>
<keyword evidence="2 4" id="KW-0863">Zinc-finger</keyword>
<accession>A0A9Q8L5H7</accession>
<dbReference type="EMBL" id="CP090163">
    <property type="protein sequence ID" value="UJO11208.1"/>
    <property type="molecule type" value="Genomic_DNA"/>
</dbReference>
<dbReference type="PROSITE" id="PS51083">
    <property type="entry name" value="ZF_HIT"/>
    <property type="match status" value="1"/>
</dbReference>
<feature type="compositionally biased region" description="Basic and acidic residues" evidence="5">
    <location>
        <begin position="153"/>
        <end position="168"/>
    </location>
</feature>
<dbReference type="Proteomes" id="UP000756132">
    <property type="component" value="Chromosome 1"/>
</dbReference>
<gene>
    <name evidence="7" type="ORF">CLAFUR5_02232</name>
</gene>
<dbReference type="InterPro" id="IPR013087">
    <property type="entry name" value="Znf_C2H2_type"/>
</dbReference>
<sequence length="206" mass="23474">MTPKCGVCNEQDSKYKCPICELRYCSIPCYKTHKATHVDEDTTKSAENDGKAAPLPLDRPGTTQRVPKVDFTGFEKNEDFQRLLSRFPNLKYQLQLAYGVTLEPGPDEEFTWGRRDWLDDERNAVRGGFRGRGRGRGRGARARGRGGRFIPELPHDDRQRGPWTQEKGDKQALNLVHRMRIGSEDELVEGMSEFIELCQIKFGGRG</sequence>
<keyword evidence="8" id="KW-1185">Reference proteome</keyword>
<feature type="compositionally biased region" description="Basic residues" evidence="5">
    <location>
        <begin position="129"/>
        <end position="146"/>
    </location>
</feature>
<evidence type="ECO:0000256" key="1">
    <source>
        <dbReference type="ARBA" id="ARBA00022723"/>
    </source>
</evidence>
<dbReference type="GO" id="GO:0000463">
    <property type="term" value="P:maturation of LSU-rRNA from tricistronic rRNA transcript (SSU-rRNA, 5.8S rRNA, LSU-rRNA)"/>
    <property type="evidence" value="ECO:0007669"/>
    <property type="project" value="TreeGrafter"/>
</dbReference>
<dbReference type="PANTHER" id="PTHR13483">
    <property type="entry name" value="BOX C_D SNORNA PROTEIN 1-RELATED"/>
    <property type="match status" value="1"/>
</dbReference>
<dbReference type="GO" id="GO:0008270">
    <property type="term" value="F:zinc ion binding"/>
    <property type="evidence" value="ECO:0007669"/>
    <property type="project" value="UniProtKB-UniRule"/>
</dbReference>
<dbReference type="AlphaFoldDB" id="A0A9Q8L5H7"/>
<feature type="region of interest" description="Disordered" evidence="5">
    <location>
        <begin position="128"/>
        <end position="168"/>
    </location>
</feature>
<dbReference type="GO" id="GO:0005634">
    <property type="term" value="C:nucleus"/>
    <property type="evidence" value="ECO:0007669"/>
    <property type="project" value="TreeGrafter"/>
</dbReference>
<dbReference type="CDD" id="cd23024">
    <property type="entry name" value="zf-HIT_ZNHIT2-3"/>
    <property type="match status" value="1"/>
</dbReference>
<dbReference type="SUPFAM" id="SSF144232">
    <property type="entry name" value="HIT/MYND zinc finger-like"/>
    <property type="match status" value="1"/>
</dbReference>
<dbReference type="PROSITE" id="PS00028">
    <property type="entry name" value="ZINC_FINGER_C2H2_1"/>
    <property type="match status" value="1"/>
</dbReference>
<dbReference type="InterPro" id="IPR051639">
    <property type="entry name" value="BCD1"/>
</dbReference>
<dbReference type="OrthoDB" id="18412at2759"/>
<proteinExistence type="predicted"/>
<evidence type="ECO:0000313" key="7">
    <source>
        <dbReference type="EMBL" id="UJO11208.1"/>
    </source>
</evidence>
<organism evidence="7 8">
    <name type="scientific">Passalora fulva</name>
    <name type="common">Tomato leaf mold</name>
    <name type="synonym">Cladosporium fulvum</name>
    <dbReference type="NCBI Taxonomy" id="5499"/>
    <lineage>
        <taxon>Eukaryota</taxon>
        <taxon>Fungi</taxon>
        <taxon>Dikarya</taxon>
        <taxon>Ascomycota</taxon>
        <taxon>Pezizomycotina</taxon>
        <taxon>Dothideomycetes</taxon>
        <taxon>Dothideomycetidae</taxon>
        <taxon>Mycosphaerellales</taxon>
        <taxon>Mycosphaerellaceae</taxon>
        <taxon>Fulvia</taxon>
    </lineage>
</organism>
<evidence type="ECO:0000256" key="2">
    <source>
        <dbReference type="ARBA" id="ARBA00022771"/>
    </source>
</evidence>
<evidence type="ECO:0000256" key="4">
    <source>
        <dbReference type="PROSITE-ProRule" id="PRU00453"/>
    </source>
</evidence>
<protein>
    <recommendedName>
        <fullName evidence="6">HIT-type domain-containing protein</fullName>
    </recommendedName>
</protein>
<dbReference type="GO" id="GO:0048254">
    <property type="term" value="P:snoRNA localization"/>
    <property type="evidence" value="ECO:0007669"/>
    <property type="project" value="TreeGrafter"/>
</dbReference>
<dbReference type="GO" id="GO:0070761">
    <property type="term" value="C:pre-snoRNP complex"/>
    <property type="evidence" value="ECO:0007669"/>
    <property type="project" value="TreeGrafter"/>
</dbReference>
<name>A0A9Q8L5H7_PASFU</name>
<dbReference type="Gene3D" id="3.30.60.190">
    <property type="match status" value="1"/>
</dbReference>
<dbReference type="GeneID" id="71982110"/>
<evidence type="ECO:0000259" key="6">
    <source>
        <dbReference type="PROSITE" id="PS51083"/>
    </source>
</evidence>
<feature type="compositionally biased region" description="Basic and acidic residues" evidence="5">
    <location>
        <begin position="38"/>
        <end position="50"/>
    </location>
</feature>
<evidence type="ECO:0000256" key="5">
    <source>
        <dbReference type="SAM" id="MobiDB-lite"/>
    </source>
</evidence>
<evidence type="ECO:0000256" key="3">
    <source>
        <dbReference type="ARBA" id="ARBA00022833"/>
    </source>
</evidence>
<dbReference type="InterPro" id="IPR007529">
    <property type="entry name" value="Znf_HIT"/>
</dbReference>
<evidence type="ECO:0000313" key="8">
    <source>
        <dbReference type="Proteomes" id="UP000756132"/>
    </source>
</evidence>
<feature type="domain" description="HIT-type" evidence="6">
    <location>
        <begin position="5"/>
        <end position="38"/>
    </location>
</feature>
<keyword evidence="3" id="KW-0862">Zinc</keyword>
<keyword evidence="1" id="KW-0479">Metal-binding</keyword>
<reference evidence="7" key="1">
    <citation type="submission" date="2021-12" db="EMBL/GenBank/DDBJ databases">
        <authorList>
            <person name="Zaccaron A."/>
            <person name="Stergiopoulos I."/>
        </authorList>
    </citation>
    <scope>NUCLEOTIDE SEQUENCE</scope>
    <source>
        <strain evidence="7">Race5_Kim</strain>
    </source>
</reference>
<dbReference type="Pfam" id="PF04438">
    <property type="entry name" value="zf-HIT"/>
    <property type="match status" value="1"/>
</dbReference>
<dbReference type="PANTHER" id="PTHR13483:SF11">
    <property type="entry name" value="ZINC FINGER HIT DOMAIN-CONTAINING PROTEIN 3"/>
    <property type="match status" value="1"/>
</dbReference>